<accession>A0AA38IYB8</accession>
<evidence type="ECO:0000256" key="1">
    <source>
        <dbReference type="SAM" id="SignalP"/>
    </source>
</evidence>
<gene>
    <name evidence="2" type="ORF">Zmor_007820</name>
</gene>
<evidence type="ECO:0000313" key="3">
    <source>
        <dbReference type="Proteomes" id="UP001168821"/>
    </source>
</evidence>
<comment type="caution">
    <text evidence="2">The sequence shown here is derived from an EMBL/GenBank/DDBJ whole genome shotgun (WGS) entry which is preliminary data.</text>
</comment>
<dbReference type="Proteomes" id="UP001168821">
    <property type="component" value="Unassembled WGS sequence"/>
</dbReference>
<protein>
    <recommendedName>
        <fullName evidence="4">Secreted protein</fullName>
    </recommendedName>
</protein>
<sequence length="112" mass="13018">MWTLKLSTLLALTTAYKIQALILNRVSCLRFIASKVWATVVDPTETSLRDGIYPNFEFNIFTEEAQLCVFIPLRLYLEATQSLRGKEDYLLIIFRKLWSLTQLFLTPFSTFS</sequence>
<keyword evidence="3" id="KW-1185">Reference proteome</keyword>
<organism evidence="2 3">
    <name type="scientific">Zophobas morio</name>
    <dbReference type="NCBI Taxonomy" id="2755281"/>
    <lineage>
        <taxon>Eukaryota</taxon>
        <taxon>Metazoa</taxon>
        <taxon>Ecdysozoa</taxon>
        <taxon>Arthropoda</taxon>
        <taxon>Hexapoda</taxon>
        <taxon>Insecta</taxon>
        <taxon>Pterygota</taxon>
        <taxon>Neoptera</taxon>
        <taxon>Endopterygota</taxon>
        <taxon>Coleoptera</taxon>
        <taxon>Polyphaga</taxon>
        <taxon>Cucujiformia</taxon>
        <taxon>Tenebrionidae</taxon>
        <taxon>Zophobas</taxon>
    </lineage>
</organism>
<proteinExistence type="predicted"/>
<dbReference type="EMBL" id="JALNTZ010000002">
    <property type="protein sequence ID" value="KAJ3663571.1"/>
    <property type="molecule type" value="Genomic_DNA"/>
</dbReference>
<evidence type="ECO:0008006" key="4">
    <source>
        <dbReference type="Google" id="ProtNLM"/>
    </source>
</evidence>
<feature type="chain" id="PRO_5041322561" description="Secreted protein" evidence="1">
    <location>
        <begin position="21"/>
        <end position="112"/>
    </location>
</feature>
<feature type="signal peptide" evidence="1">
    <location>
        <begin position="1"/>
        <end position="20"/>
    </location>
</feature>
<keyword evidence="1" id="KW-0732">Signal</keyword>
<name>A0AA38IYB8_9CUCU</name>
<dbReference type="AlphaFoldDB" id="A0AA38IYB8"/>
<reference evidence="2" key="1">
    <citation type="journal article" date="2023" name="G3 (Bethesda)">
        <title>Whole genome assemblies of Zophobas morio and Tenebrio molitor.</title>
        <authorList>
            <person name="Kaur S."/>
            <person name="Stinson S.A."/>
            <person name="diCenzo G.C."/>
        </authorList>
    </citation>
    <scope>NUCLEOTIDE SEQUENCE</scope>
    <source>
        <strain evidence="2">QUZm001</strain>
    </source>
</reference>
<evidence type="ECO:0000313" key="2">
    <source>
        <dbReference type="EMBL" id="KAJ3663571.1"/>
    </source>
</evidence>